<comment type="caution">
    <text evidence="6">The sequence shown here is derived from an EMBL/GenBank/DDBJ whole genome shotgun (WGS) entry which is preliminary data.</text>
</comment>
<evidence type="ECO:0000256" key="1">
    <source>
        <dbReference type="ARBA" id="ARBA00001210"/>
    </source>
</evidence>
<evidence type="ECO:0000256" key="4">
    <source>
        <dbReference type="ARBA" id="ARBA00022840"/>
    </source>
</evidence>
<reference evidence="6" key="1">
    <citation type="submission" date="2011-07" db="EMBL/GenBank/DDBJ databases">
        <authorList>
            <person name="Stanhope M.J."/>
            <person name="Durkin A.S."/>
            <person name="Hostetler J."/>
            <person name="Kim M."/>
            <person name="Radune D."/>
            <person name="Singh I."/>
            <person name="Town C.D."/>
        </authorList>
    </citation>
    <scope>NUCLEOTIDE SEQUENCE [LARGE SCALE GENOMIC DNA]</scope>
    <source>
        <strain evidence="6">HS-6</strain>
    </source>
</reference>
<keyword evidence="3 5" id="KW-0547">Nucleotide-binding</keyword>
<proteinExistence type="inferred from homology"/>
<dbReference type="eggNOG" id="COG1767">
    <property type="taxonomic scope" value="Bacteria"/>
</dbReference>
<gene>
    <name evidence="5" type="primary">citG</name>
    <name evidence="6" type="ORF">STRCR_0334</name>
</gene>
<keyword evidence="4 5" id="KW-0067">ATP-binding</keyword>
<organism evidence="6 7">
    <name type="scientific">Streptococcus criceti HS-6</name>
    <dbReference type="NCBI Taxonomy" id="873449"/>
    <lineage>
        <taxon>Bacteria</taxon>
        <taxon>Bacillati</taxon>
        <taxon>Bacillota</taxon>
        <taxon>Bacilli</taxon>
        <taxon>Lactobacillales</taxon>
        <taxon>Streptococcaceae</taxon>
        <taxon>Streptococcus</taxon>
    </lineage>
</organism>
<dbReference type="NCBIfam" id="TIGR03125">
    <property type="entry name" value="citrate_citG"/>
    <property type="match status" value="1"/>
</dbReference>
<dbReference type="GO" id="GO:0051191">
    <property type="term" value="P:prosthetic group biosynthetic process"/>
    <property type="evidence" value="ECO:0007669"/>
    <property type="project" value="TreeGrafter"/>
</dbReference>
<dbReference type="Gene3D" id="1.10.4200.10">
    <property type="entry name" value="Triphosphoribosyl-dephospho-CoA protein"/>
    <property type="match status" value="1"/>
</dbReference>
<dbReference type="PANTHER" id="PTHR30201">
    <property type="entry name" value="TRIPHOSPHORIBOSYL-DEPHOSPHO-COA SYNTHASE"/>
    <property type="match status" value="1"/>
</dbReference>
<dbReference type="AlphaFoldDB" id="G5JP99"/>
<dbReference type="GO" id="GO:0046917">
    <property type="term" value="F:triphosphoribosyl-dephospho-CoA synthase activity"/>
    <property type="evidence" value="ECO:0007669"/>
    <property type="project" value="UniProtKB-UniRule"/>
</dbReference>
<evidence type="ECO:0000256" key="5">
    <source>
        <dbReference type="HAMAP-Rule" id="MF_00397"/>
    </source>
</evidence>
<accession>G5JP99</accession>
<dbReference type="GO" id="GO:0005524">
    <property type="term" value="F:ATP binding"/>
    <property type="evidence" value="ECO:0007669"/>
    <property type="project" value="UniProtKB-KW"/>
</dbReference>
<keyword evidence="2 5" id="KW-0808">Transferase</keyword>
<evidence type="ECO:0000313" key="6">
    <source>
        <dbReference type="EMBL" id="EHI74072.1"/>
    </source>
</evidence>
<evidence type="ECO:0000256" key="3">
    <source>
        <dbReference type="ARBA" id="ARBA00022741"/>
    </source>
</evidence>
<keyword evidence="7" id="KW-1185">Reference proteome</keyword>
<comment type="similarity">
    <text evidence="5">Belongs to the CitG/MdcB family.</text>
</comment>
<dbReference type="InterPro" id="IPR017551">
    <property type="entry name" value="TriPribosyl-deP-CoA_syn_CitG"/>
</dbReference>
<protein>
    <recommendedName>
        <fullName evidence="5">Probable 2-(5''-triphosphoribosyl)-3'-dephosphocoenzyme-A synthase</fullName>
        <shortName evidence="5">2-(5''-triphosphoribosyl)-3'-dephospho-CoA synthase</shortName>
        <ecNumber evidence="5">2.4.2.52</ecNumber>
    </recommendedName>
</protein>
<dbReference type="PANTHER" id="PTHR30201:SF2">
    <property type="entry name" value="2-(5''-TRIPHOSPHORIBOSYL)-3'-DEPHOSPHOCOENZYME-A SYNTHASE"/>
    <property type="match status" value="1"/>
</dbReference>
<sequence length="296" mass="33265">MANSISLENYAELASRSLLYELDLSPKPGLVDRLDAGAHKDMTYETFLTSIEALNPFFLRYLEVGWRLAGQKPQLIFEELRKIGIQAEQTMFQATKGVNTHKGINFSLALVLGATGIYLSKRTTTANYNKPLTPQDSLAICQLAQQLAAHIIQADLSQLETKADLSHGEKLYLTYGIKGPRGEAAAGFPTVVAHALPFFRQELNKRQDKEFCQWRLLLYLMGSVEDANLIHRGGLPAWQRIKKEARSLLNSDFSKSELKQQLTAYNQILIQRYLSPGGSADFLSLTFYFAFLEKLL</sequence>
<comment type="catalytic activity">
    <reaction evidence="1 5">
        <text>3'-dephospho-CoA + ATP = 2'-(5''-triphospho-alpha-D-ribosyl)-3'-dephospho-CoA + adenine</text>
        <dbReference type="Rhea" id="RHEA:15117"/>
        <dbReference type="ChEBI" id="CHEBI:16708"/>
        <dbReference type="ChEBI" id="CHEBI:30616"/>
        <dbReference type="ChEBI" id="CHEBI:57328"/>
        <dbReference type="ChEBI" id="CHEBI:61378"/>
        <dbReference type="EC" id="2.4.2.52"/>
    </reaction>
</comment>
<dbReference type="EMBL" id="AEUV02000002">
    <property type="protein sequence ID" value="EHI74072.1"/>
    <property type="molecule type" value="Genomic_DNA"/>
</dbReference>
<dbReference type="Pfam" id="PF01874">
    <property type="entry name" value="CitG"/>
    <property type="match status" value="1"/>
</dbReference>
<dbReference type="RefSeq" id="WP_004226838.1">
    <property type="nucleotide sequence ID" value="NZ_AEUV02000002.1"/>
</dbReference>
<dbReference type="Proteomes" id="UP000004322">
    <property type="component" value="Unassembled WGS sequence"/>
</dbReference>
<name>G5JP99_STRCG</name>
<dbReference type="OrthoDB" id="114886at2"/>
<dbReference type="InterPro" id="IPR002736">
    <property type="entry name" value="CitG"/>
</dbReference>
<dbReference type="EC" id="2.4.2.52" evidence="5"/>
<evidence type="ECO:0000313" key="7">
    <source>
        <dbReference type="Proteomes" id="UP000004322"/>
    </source>
</evidence>
<dbReference type="HAMAP" id="MF_00397">
    <property type="entry name" value="CitG"/>
    <property type="match status" value="1"/>
</dbReference>
<evidence type="ECO:0000256" key="2">
    <source>
        <dbReference type="ARBA" id="ARBA00022679"/>
    </source>
</evidence>
<dbReference type="STRING" id="873449.STRCR_0334"/>